<dbReference type="InterPro" id="IPR020904">
    <property type="entry name" value="Sc_DH/Rdtase_CS"/>
</dbReference>
<evidence type="ECO:0000313" key="4">
    <source>
        <dbReference type="Proteomes" id="UP001239445"/>
    </source>
</evidence>
<comment type="similarity">
    <text evidence="1">Belongs to the short-chain dehydrogenases/reductases (SDR) family.</text>
</comment>
<evidence type="ECO:0000313" key="3">
    <source>
        <dbReference type="EMBL" id="KAK1757130.1"/>
    </source>
</evidence>
<accession>A0AAJ0BF45</accession>
<dbReference type="PRINTS" id="PR00081">
    <property type="entry name" value="GDHRDH"/>
</dbReference>
<dbReference type="GO" id="GO:0016616">
    <property type="term" value="F:oxidoreductase activity, acting on the CH-OH group of donors, NAD or NADP as acceptor"/>
    <property type="evidence" value="ECO:0007669"/>
    <property type="project" value="TreeGrafter"/>
</dbReference>
<dbReference type="SUPFAM" id="SSF51735">
    <property type="entry name" value="NAD(P)-binding Rossmann-fold domains"/>
    <property type="match status" value="1"/>
</dbReference>
<comment type="caution">
    <text evidence="3">The sequence shown here is derived from an EMBL/GenBank/DDBJ whole genome shotgun (WGS) entry which is preliminary data.</text>
</comment>
<reference evidence="3" key="1">
    <citation type="submission" date="2023-06" db="EMBL/GenBank/DDBJ databases">
        <title>Genome-scale phylogeny and comparative genomics of the fungal order Sordariales.</title>
        <authorList>
            <consortium name="Lawrence Berkeley National Laboratory"/>
            <person name="Hensen N."/>
            <person name="Bonometti L."/>
            <person name="Westerberg I."/>
            <person name="Brannstrom I.O."/>
            <person name="Guillou S."/>
            <person name="Cros-Aarteil S."/>
            <person name="Calhoun S."/>
            <person name="Haridas S."/>
            <person name="Kuo A."/>
            <person name="Mondo S."/>
            <person name="Pangilinan J."/>
            <person name="Riley R."/>
            <person name="Labutti K."/>
            <person name="Andreopoulos B."/>
            <person name="Lipzen A."/>
            <person name="Chen C."/>
            <person name="Yanf M."/>
            <person name="Daum C."/>
            <person name="Ng V."/>
            <person name="Clum A."/>
            <person name="Steindorff A."/>
            <person name="Ohm R."/>
            <person name="Martin F."/>
            <person name="Silar P."/>
            <person name="Natvig D."/>
            <person name="Lalanne C."/>
            <person name="Gautier V."/>
            <person name="Ament-Velasquez S.L."/>
            <person name="Kruys A."/>
            <person name="Hutchinson M.I."/>
            <person name="Powell A.J."/>
            <person name="Barry K."/>
            <person name="Miller A.N."/>
            <person name="Grigoriev I.V."/>
            <person name="Debuchy R."/>
            <person name="Gladieux P."/>
            <person name="Thoren M.H."/>
            <person name="Johannesson H."/>
        </authorList>
    </citation>
    <scope>NUCLEOTIDE SEQUENCE</scope>
    <source>
        <strain evidence="3">PSN4</strain>
    </source>
</reference>
<dbReference type="Proteomes" id="UP001239445">
    <property type="component" value="Unassembled WGS sequence"/>
</dbReference>
<sequence>MFRRATTTVLSSPARLFSTSAPVRRTAIVTGGSRGIGKAVSLRLARDGYAVTVNDVPANQSLIDETVTEIKNQGGRAYGHAADVTSPEAVDDLVRASVTELGPLSTMIANAGICQVKSLLDVTPADFERLLAVNVGGVHNCFRAAARQMIEQGSPGKLIAAASVAAFRPFPGLGHYSTTKWAVRGMCHAWATELAQHKITVNAYAPGVVGTAMWDLIDEGIAQRMGLKKGEAFEGMRRNIMLGRMSVPEDVAKLVGFLASEDADYITAQTYIVDGGIQIS</sequence>
<gene>
    <name evidence="3" type="ORF">QBC47DRAFT_297568</name>
</gene>
<evidence type="ECO:0000256" key="2">
    <source>
        <dbReference type="ARBA" id="ARBA00022857"/>
    </source>
</evidence>
<dbReference type="PROSITE" id="PS00061">
    <property type="entry name" value="ADH_SHORT"/>
    <property type="match status" value="1"/>
</dbReference>
<dbReference type="GO" id="GO:0048038">
    <property type="term" value="F:quinone binding"/>
    <property type="evidence" value="ECO:0007669"/>
    <property type="project" value="TreeGrafter"/>
</dbReference>
<name>A0AAJ0BF45_9PEZI</name>
<keyword evidence="2" id="KW-0521">NADP</keyword>
<evidence type="ECO:0000256" key="1">
    <source>
        <dbReference type="ARBA" id="ARBA00006484"/>
    </source>
</evidence>
<proteinExistence type="inferred from homology"/>
<protein>
    <submittedName>
        <fullName evidence="3">Uncharacterized protein</fullName>
    </submittedName>
</protein>
<dbReference type="PANTHER" id="PTHR42760:SF121">
    <property type="entry name" value="3-OXOACYL-(ACYL-CARRIER-PROTEIN) REDUCTASE"/>
    <property type="match status" value="1"/>
</dbReference>
<keyword evidence="4" id="KW-1185">Reference proteome</keyword>
<dbReference type="InterPro" id="IPR002347">
    <property type="entry name" value="SDR_fam"/>
</dbReference>
<dbReference type="Pfam" id="PF00106">
    <property type="entry name" value="adh_short"/>
    <property type="match status" value="1"/>
</dbReference>
<dbReference type="AlphaFoldDB" id="A0AAJ0BF45"/>
<dbReference type="GO" id="GO:0006633">
    <property type="term" value="P:fatty acid biosynthetic process"/>
    <property type="evidence" value="ECO:0007669"/>
    <property type="project" value="TreeGrafter"/>
</dbReference>
<dbReference type="PANTHER" id="PTHR42760">
    <property type="entry name" value="SHORT-CHAIN DEHYDROGENASES/REDUCTASES FAMILY MEMBER"/>
    <property type="match status" value="1"/>
</dbReference>
<dbReference type="FunFam" id="3.40.50.720:FF:000084">
    <property type="entry name" value="Short-chain dehydrogenase reductase"/>
    <property type="match status" value="1"/>
</dbReference>
<dbReference type="InterPro" id="IPR036291">
    <property type="entry name" value="NAD(P)-bd_dom_sf"/>
</dbReference>
<organism evidence="3 4">
    <name type="scientific">Echria macrotheca</name>
    <dbReference type="NCBI Taxonomy" id="438768"/>
    <lineage>
        <taxon>Eukaryota</taxon>
        <taxon>Fungi</taxon>
        <taxon>Dikarya</taxon>
        <taxon>Ascomycota</taxon>
        <taxon>Pezizomycotina</taxon>
        <taxon>Sordariomycetes</taxon>
        <taxon>Sordariomycetidae</taxon>
        <taxon>Sordariales</taxon>
        <taxon>Schizotheciaceae</taxon>
        <taxon>Echria</taxon>
    </lineage>
</organism>
<dbReference type="EMBL" id="MU839831">
    <property type="protein sequence ID" value="KAK1757130.1"/>
    <property type="molecule type" value="Genomic_DNA"/>
</dbReference>
<dbReference type="Gene3D" id="3.40.50.720">
    <property type="entry name" value="NAD(P)-binding Rossmann-like Domain"/>
    <property type="match status" value="1"/>
</dbReference>